<evidence type="ECO:0000313" key="2">
    <source>
        <dbReference type="EMBL" id="CAB3990625.1"/>
    </source>
</evidence>
<feature type="region of interest" description="Disordered" evidence="1">
    <location>
        <begin position="1"/>
        <end position="25"/>
    </location>
</feature>
<organism evidence="2 3">
    <name type="scientific">Paramuricea clavata</name>
    <name type="common">Red gorgonian</name>
    <name type="synonym">Violescent sea-whip</name>
    <dbReference type="NCBI Taxonomy" id="317549"/>
    <lineage>
        <taxon>Eukaryota</taxon>
        <taxon>Metazoa</taxon>
        <taxon>Cnidaria</taxon>
        <taxon>Anthozoa</taxon>
        <taxon>Octocorallia</taxon>
        <taxon>Malacalcyonacea</taxon>
        <taxon>Plexauridae</taxon>
        <taxon>Paramuricea</taxon>
    </lineage>
</organism>
<feature type="compositionally biased region" description="Basic and acidic residues" evidence="1">
    <location>
        <begin position="14"/>
        <end position="25"/>
    </location>
</feature>
<reference evidence="2" key="1">
    <citation type="submission" date="2020-04" db="EMBL/GenBank/DDBJ databases">
        <authorList>
            <person name="Alioto T."/>
            <person name="Alioto T."/>
            <person name="Gomez Garrido J."/>
        </authorList>
    </citation>
    <scope>NUCLEOTIDE SEQUENCE</scope>
    <source>
        <strain evidence="2">A484AB</strain>
    </source>
</reference>
<proteinExistence type="predicted"/>
<name>A0A7D9HV28_PARCT</name>
<evidence type="ECO:0000256" key="1">
    <source>
        <dbReference type="SAM" id="MobiDB-lite"/>
    </source>
</evidence>
<sequence>MKVLGLKKLNGTPTKEKFPINESKQDQKAQQKYFRKISTTIVDEHNLDNTVANQIISSSLNKKNKKEQWIVNE</sequence>
<evidence type="ECO:0000313" key="3">
    <source>
        <dbReference type="Proteomes" id="UP001152795"/>
    </source>
</evidence>
<accession>A0A7D9HV28</accession>
<dbReference type="Proteomes" id="UP001152795">
    <property type="component" value="Unassembled WGS sequence"/>
</dbReference>
<dbReference type="EMBL" id="CACRXK020001694">
    <property type="protein sequence ID" value="CAB3990625.1"/>
    <property type="molecule type" value="Genomic_DNA"/>
</dbReference>
<keyword evidence="3" id="KW-1185">Reference proteome</keyword>
<protein>
    <submittedName>
        <fullName evidence="2">Uncharacterized protein</fullName>
    </submittedName>
</protein>
<gene>
    <name evidence="2" type="ORF">PACLA_8A084471</name>
</gene>
<comment type="caution">
    <text evidence="2">The sequence shown here is derived from an EMBL/GenBank/DDBJ whole genome shotgun (WGS) entry which is preliminary data.</text>
</comment>
<dbReference type="AlphaFoldDB" id="A0A7D9HV28"/>